<dbReference type="InterPro" id="IPR027385">
    <property type="entry name" value="Beta-barrel_OMP"/>
</dbReference>
<feature type="chain" id="PRO_5047391645" evidence="2">
    <location>
        <begin position="27"/>
        <end position="270"/>
    </location>
</feature>
<evidence type="ECO:0000256" key="1">
    <source>
        <dbReference type="ARBA" id="ARBA00022729"/>
    </source>
</evidence>
<accession>A0ABY8N9A4</accession>
<organism evidence="4 5">
    <name type="scientific">Microbulbifer bruguierae</name>
    <dbReference type="NCBI Taxonomy" id="3029061"/>
    <lineage>
        <taxon>Bacteria</taxon>
        <taxon>Pseudomonadati</taxon>
        <taxon>Pseudomonadota</taxon>
        <taxon>Gammaproteobacteria</taxon>
        <taxon>Cellvibrionales</taxon>
        <taxon>Microbulbiferaceae</taxon>
        <taxon>Microbulbifer</taxon>
    </lineage>
</organism>
<evidence type="ECO:0000256" key="2">
    <source>
        <dbReference type="SAM" id="SignalP"/>
    </source>
</evidence>
<reference evidence="4 5" key="1">
    <citation type="submission" date="2023-02" db="EMBL/GenBank/DDBJ databases">
        <title>Description and genomic characterization of Microbulbifer bruguierae sp. nov., isolated from the sediment of mangrove plant Bruguiera sexangula.</title>
        <authorList>
            <person name="Long M."/>
        </authorList>
    </citation>
    <scope>NUCLEOTIDE SEQUENCE [LARGE SCALE GENOMIC DNA]</scope>
    <source>
        <strain evidence="4 5">H12</strain>
    </source>
</reference>
<proteinExistence type="predicted"/>
<gene>
    <name evidence="4" type="ORF">PVT68_12015</name>
</gene>
<dbReference type="Gene3D" id="2.40.160.20">
    <property type="match status" value="1"/>
</dbReference>
<protein>
    <submittedName>
        <fullName evidence="4">Outer membrane beta-barrel protein</fullName>
    </submittedName>
</protein>
<dbReference type="Pfam" id="PF13505">
    <property type="entry name" value="OMP_b-brl"/>
    <property type="match status" value="1"/>
</dbReference>
<dbReference type="Proteomes" id="UP001236500">
    <property type="component" value="Chromosome"/>
</dbReference>
<dbReference type="SUPFAM" id="SSF103647">
    <property type="entry name" value="TSP type-3 repeat"/>
    <property type="match status" value="1"/>
</dbReference>
<evidence type="ECO:0000313" key="5">
    <source>
        <dbReference type="Proteomes" id="UP001236500"/>
    </source>
</evidence>
<keyword evidence="1 2" id="KW-0732">Signal</keyword>
<evidence type="ECO:0000313" key="4">
    <source>
        <dbReference type="EMBL" id="WGL15494.1"/>
    </source>
</evidence>
<keyword evidence="5" id="KW-1185">Reference proteome</keyword>
<feature type="signal peptide" evidence="2">
    <location>
        <begin position="1"/>
        <end position="26"/>
    </location>
</feature>
<dbReference type="RefSeq" id="WP_280318358.1">
    <property type="nucleotide sequence ID" value="NZ_CP118605.1"/>
</dbReference>
<feature type="domain" description="Outer membrane protein beta-barrel" evidence="3">
    <location>
        <begin position="16"/>
        <end position="173"/>
    </location>
</feature>
<sequence length="270" mass="29725">MTKKPTALPKRLLSSVILLLSSHALADREGTLTLYLNGGQYWFDDARLDGTPYVGLELEDNAGGGIGFGYNITDRWAMEGVYDYFSVNIKDTDLDVNVQNYHLDLLYQFAGRFCGNYDWQPYVVVGAGELRIDEDSFGYPDSWHQRQTMLNFGAGIKYRLGPRWQLRGDARGFQGVEEGGLDGFVSLAIGYQWGADPVVYDRDGDGVFGEIDECPQTPVGIDVDGRGCPIDSDGDGIPDYLDQCAMTPMGTPVNQDGCPLAPYDPADLSK</sequence>
<dbReference type="SUPFAM" id="SSF56925">
    <property type="entry name" value="OMPA-like"/>
    <property type="match status" value="1"/>
</dbReference>
<evidence type="ECO:0000259" key="3">
    <source>
        <dbReference type="Pfam" id="PF13505"/>
    </source>
</evidence>
<dbReference type="InterPro" id="IPR028974">
    <property type="entry name" value="TSP_type-3_rpt"/>
</dbReference>
<dbReference type="InterPro" id="IPR011250">
    <property type="entry name" value="OMP/PagP_B-barrel"/>
</dbReference>
<dbReference type="EMBL" id="CP118605">
    <property type="protein sequence ID" value="WGL15494.1"/>
    <property type="molecule type" value="Genomic_DNA"/>
</dbReference>
<name>A0ABY8N9A4_9GAMM</name>